<organism evidence="1 2">
    <name type="scientific">Hibiscus sabdariffa</name>
    <name type="common">roselle</name>
    <dbReference type="NCBI Taxonomy" id="183260"/>
    <lineage>
        <taxon>Eukaryota</taxon>
        <taxon>Viridiplantae</taxon>
        <taxon>Streptophyta</taxon>
        <taxon>Embryophyta</taxon>
        <taxon>Tracheophyta</taxon>
        <taxon>Spermatophyta</taxon>
        <taxon>Magnoliopsida</taxon>
        <taxon>eudicotyledons</taxon>
        <taxon>Gunneridae</taxon>
        <taxon>Pentapetalae</taxon>
        <taxon>rosids</taxon>
        <taxon>malvids</taxon>
        <taxon>Malvales</taxon>
        <taxon>Malvaceae</taxon>
        <taxon>Malvoideae</taxon>
        <taxon>Hibiscus</taxon>
    </lineage>
</organism>
<comment type="caution">
    <text evidence="1">The sequence shown here is derived from an EMBL/GenBank/DDBJ whole genome shotgun (WGS) entry which is preliminary data.</text>
</comment>
<evidence type="ECO:0008006" key="3">
    <source>
        <dbReference type="Google" id="ProtNLM"/>
    </source>
</evidence>
<accession>A0ABR2PEZ3</accession>
<protein>
    <recommendedName>
        <fullName evidence="3">Ubiquitin-like domain-containing protein</fullName>
    </recommendedName>
</protein>
<keyword evidence="2" id="KW-1185">Reference proteome</keyword>
<name>A0ABR2PEZ3_9ROSI</name>
<gene>
    <name evidence="1" type="ORF">V6N11_055339</name>
</gene>
<evidence type="ECO:0000313" key="2">
    <source>
        <dbReference type="Proteomes" id="UP001396334"/>
    </source>
</evidence>
<sequence length="106" mass="12112">MILVAQGLKVGDDLSLSDSEGEIPQLDDEEKMIWQGIENDATKKNNEEMPSKESEELAMVNEVTCYYIRHVSLDLAGREIKEPKLSIEEPLTLELKPLMRLLKYAY</sequence>
<reference evidence="1 2" key="1">
    <citation type="journal article" date="2024" name="G3 (Bethesda)">
        <title>Genome assembly of Hibiscus sabdariffa L. provides insights into metabolisms of medicinal natural products.</title>
        <authorList>
            <person name="Kim T."/>
        </authorList>
    </citation>
    <scope>NUCLEOTIDE SEQUENCE [LARGE SCALE GENOMIC DNA]</scope>
    <source>
        <strain evidence="1">TK-2024</strain>
        <tissue evidence="1">Old leaves</tissue>
    </source>
</reference>
<dbReference type="EMBL" id="JBBPBN010000061">
    <property type="protein sequence ID" value="KAK8987022.1"/>
    <property type="molecule type" value="Genomic_DNA"/>
</dbReference>
<evidence type="ECO:0000313" key="1">
    <source>
        <dbReference type="EMBL" id="KAK8987022.1"/>
    </source>
</evidence>
<proteinExistence type="predicted"/>
<dbReference type="Proteomes" id="UP001396334">
    <property type="component" value="Unassembled WGS sequence"/>
</dbReference>